<dbReference type="CDD" id="cd06170">
    <property type="entry name" value="LuxR_C_like"/>
    <property type="match status" value="1"/>
</dbReference>
<dbReference type="GO" id="GO:0006355">
    <property type="term" value="P:regulation of DNA-templated transcription"/>
    <property type="evidence" value="ECO:0007669"/>
    <property type="project" value="InterPro"/>
</dbReference>
<dbReference type="PROSITE" id="PS00622">
    <property type="entry name" value="HTH_LUXR_1"/>
    <property type="match status" value="1"/>
</dbReference>
<dbReference type="PRINTS" id="PR00038">
    <property type="entry name" value="HTHLUXR"/>
</dbReference>
<reference evidence="5 6" key="1">
    <citation type="submission" date="2023-07" db="EMBL/GenBank/DDBJ databases">
        <title>Sequencing the genomes of 1000 actinobacteria strains.</title>
        <authorList>
            <person name="Klenk H.-P."/>
        </authorList>
    </citation>
    <scope>NUCLEOTIDE SEQUENCE [LARGE SCALE GENOMIC DNA]</scope>
    <source>
        <strain evidence="5 6">DSM 44709</strain>
    </source>
</reference>
<feature type="domain" description="HTH luxR-type" evidence="4">
    <location>
        <begin position="1"/>
        <end position="67"/>
    </location>
</feature>
<dbReference type="GO" id="GO:0003677">
    <property type="term" value="F:DNA binding"/>
    <property type="evidence" value="ECO:0007669"/>
    <property type="project" value="UniProtKB-KW"/>
</dbReference>
<comment type="caution">
    <text evidence="5">The sequence shown here is derived from an EMBL/GenBank/DDBJ whole genome shotgun (WGS) entry which is preliminary data.</text>
</comment>
<dbReference type="PANTHER" id="PTHR44688:SF25">
    <property type="entry name" value="HTH LUXR-TYPE DOMAIN-CONTAINING PROTEIN"/>
    <property type="match status" value="1"/>
</dbReference>
<dbReference type="Proteomes" id="UP001240236">
    <property type="component" value="Unassembled WGS sequence"/>
</dbReference>
<keyword evidence="1" id="KW-0805">Transcription regulation</keyword>
<proteinExistence type="predicted"/>
<dbReference type="SMART" id="SM00421">
    <property type="entry name" value="HTH_LUXR"/>
    <property type="match status" value="1"/>
</dbReference>
<name>A0AAE3W8G2_9ACTN</name>
<evidence type="ECO:0000256" key="1">
    <source>
        <dbReference type="ARBA" id="ARBA00023015"/>
    </source>
</evidence>
<dbReference type="RefSeq" id="WP_307248453.1">
    <property type="nucleotide sequence ID" value="NZ_JAUSUZ010000001.1"/>
</dbReference>
<evidence type="ECO:0000313" key="5">
    <source>
        <dbReference type="EMBL" id="MDQ0371556.1"/>
    </source>
</evidence>
<gene>
    <name evidence="5" type="ORF">J2S42_008225</name>
</gene>
<dbReference type="InterPro" id="IPR036388">
    <property type="entry name" value="WH-like_DNA-bd_sf"/>
</dbReference>
<dbReference type="Pfam" id="PF00196">
    <property type="entry name" value="GerE"/>
    <property type="match status" value="1"/>
</dbReference>
<evidence type="ECO:0000256" key="2">
    <source>
        <dbReference type="ARBA" id="ARBA00023125"/>
    </source>
</evidence>
<dbReference type="PROSITE" id="PS50043">
    <property type="entry name" value="HTH_LUXR_2"/>
    <property type="match status" value="1"/>
</dbReference>
<accession>A0AAE3W8G2</accession>
<dbReference type="Gene3D" id="1.10.10.10">
    <property type="entry name" value="Winged helix-like DNA-binding domain superfamily/Winged helix DNA-binding domain"/>
    <property type="match status" value="1"/>
</dbReference>
<evidence type="ECO:0000313" key="6">
    <source>
        <dbReference type="Proteomes" id="UP001240236"/>
    </source>
</evidence>
<protein>
    <submittedName>
        <fullName evidence="5">DNA-binding CsgD family transcriptional regulator</fullName>
    </submittedName>
</protein>
<dbReference type="InterPro" id="IPR016032">
    <property type="entry name" value="Sig_transdc_resp-reg_C-effctor"/>
</dbReference>
<keyword evidence="6" id="KW-1185">Reference proteome</keyword>
<sequence length="68" mass="7026">MSVPTAGSLTERQLDVIALAADGCDNRTIGRLLHIGEDTVKTHMRAACKKLGARNRAHAVASASAVAG</sequence>
<keyword evidence="3" id="KW-0804">Transcription</keyword>
<dbReference type="EMBL" id="JAUSUZ010000001">
    <property type="protein sequence ID" value="MDQ0371556.1"/>
    <property type="molecule type" value="Genomic_DNA"/>
</dbReference>
<evidence type="ECO:0000259" key="4">
    <source>
        <dbReference type="PROSITE" id="PS50043"/>
    </source>
</evidence>
<dbReference type="InterPro" id="IPR000792">
    <property type="entry name" value="Tscrpt_reg_LuxR_C"/>
</dbReference>
<evidence type="ECO:0000256" key="3">
    <source>
        <dbReference type="ARBA" id="ARBA00023163"/>
    </source>
</evidence>
<organism evidence="5 6">
    <name type="scientific">Catenuloplanes indicus</name>
    <dbReference type="NCBI Taxonomy" id="137267"/>
    <lineage>
        <taxon>Bacteria</taxon>
        <taxon>Bacillati</taxon>
        <taxon>Actinomycetota</taxon>
        <taxon>Actinomycetes</taxon>
        <taxon>Micromonosporales</taxon>
        <taxon>Micromonosporaceae</taxon>
        <taxon>Catenuloplanes</taxon>
    </lineage>
</organism>
<keyword evidence="2 5" id="KW-0238">DNA-binding</keyword>
<dbReference type="SUPFAM" id="SSF46894">
    <property type="entry name" value="C-terminal effector domain of the bipartite response regulators"/>
    <property type="match status" value="1"/>
</dbReference>
<dbReference type="AlphaFoldDB" id="A0AAE3W8G2"/>
<dbReference type="PANTHER" id="PTHR44688">
    <property type="entry name" value="DNA-BINDING TRANSCRIPTIONAL ACTIVATOR DEVR_DOSR"/>
    <property type="match status" value="1"/>
</dbReference>